<name>A0ABX3UHF7_KLUIN</name>
<organism evidence="1 2">
    <name type="scientific">Kluyvera intermedia</name>
    <name type="common">Enterobacter intermedius</name>
    <dbReference type="NCBI Taxonomy" id="61648"/>
    <lineage>
        <taxon>Bacteria</taxon>
        <taxon>Pseudomonadati</taxon>
        <taxon>Pseudomonadota</taxon>
        <taxon>Gammaproteobacteria</taxon>
        <taxon>Enterobacterales</taxon>
        <taxon>Enterobacteriaceae</taxon>
        <taxon>Kluyvera</taxon>
    </lineage>
</organism>
<proteinExistence type="predicted"/>
<accession>A0ABX3UHF7</accession>
<sequence>MDNINEMKRAMFSRATEHGQENTAIKITWMWFRFGGNQNALKLQRIESAEGIAAWWSVFCLNGETAYQNDIQGITAKCVDTIKWEIYLQRKAEIWERNLPVAAYEFTCRQLASKLGICL</sequence>
<keyword evidence="2" id="KW-1185">Reference proteome</keyword>
<evidence type="ECO:0000313" key="2">
    <source>
        <dbReference type="Proteomes" id="UP000192521"/>
    </source>
</evidence>
<gene>
    <name evidence="1" type="ORF">B2M27_09840</name>
</gene>
<protein>
    <submittedName>
        <fullName evidence="1">Uncharacterized protein</fullName>
    </submittedName>
</protein>
<evidence type="ECO:0000313" key="1">
    <source>
        <dbReference type="EMBL" id="ORJ50567.1"/>
    </source>
</evidence>
<comment type="caution">
    <text evidence="1">The sequence shown here is derived from an EMBL/GenBank/DDBJ whole genome shotgun (WGS) entry which is preliminary data.</text>
</comment>
<dbReference type="Proteomes" id="UP000192521">
    <property type="component" value="Unassembled WGS sequence"/>
</dbReference>
<dbReference type="EMBL" id="MWPR01000011">
    <property type="protein sequence ID" value="ORJ50567.1"/>
    <property type="molecule type" value="Genomic_DNA"/>
</dbReference>
<dbReference type="RefSeq" id="WP_085006043.1">
    <property type="nucleotide sequence ID" value="NZ_MWPR01000011.1"/>
</dbReference>
<reference evidence="1 2" key="1">
    <citation type="submission" date="2017-02" db="EMBL/GenBank/DDBJ databases">
        <title>Draft genome sequence of a Kluyvera intermedia isolate from a patient with a pancreatic abscess.</title>
        <authorList>
            <person name="Thele R."/>
        </authorList>
    </citation>
    <scope>NUCLEOTIDE SEQUENCE [LARGE SCALE GENOMIC DNA]</scope>
    <source>
        <strain evidence="1 2">FOSA7093</strain>
    </source>
</reference>